<keyword evidence="4" id="KW-1185">Reference proteome</keyword>
<dbReference type="GO" id="GO:0004038">
    <property type="term" value="F:allantoinase activity"/>
    <property type="evidence" value="ECO:0007669"/>
    <property type="project" value="TreeGrafter"/>
</dbReference>
<dbReference type="Pfam" id="PF12890">
    <property type="entry name" value="DHOase"/>
    <property type="match status" value="1"/>
</dbReference>
<dbReference type="InterPro" id="IPR032466">
    <property type="entry name" value="Metal_Hydrolase"/>
</dbReference>
<dbReference type="GO" id="GO:0006221">
    <property type="term" value="P:pyrimidine nucleotide biosynthetic process"/>
    <property type="evidence" value="ECO:0007669"/>
    <property type="project" value="UniProtKB-KW"/>
</dbReference>
<accession>A0A1A9LHZ9</accession>
<organism evidence="3 4">
    <name type="scientific">Aequorivita soesokkakensis</name>
    <dbReference type="NCBI Taxonomy" id="1385699"/>
    <lineage>
        <taxon>Bacteria</taxon>
        <taxon>Pseudomonadati</taxon>
        <taxon>Bacteroidota</taxon>
        <taxon>Flavobacteriia</taxon>
        <taxon>Flavobacteriales</taxon>
        <taxon>Flavobacteriaceae</taxon>
        <taxon>Aequorivita</taxon>
    </lineage>
</organism>
<dbReference type="GO" id="GO:0006145">
    <property type="term" value="P:purine nucleobase catabolic process"/>
    <property type="evidence" value="ECO:0007669"/>
    <property type="project" value="TreeGrafter"/>
</dbReference>
<dbReference type="Gene3D" id="3.20.20.140">
    <property type="entry name" value="Metal-dependent hydrolases"/>
    <property type="match status" value="1"/>
</dbReference>
<dbReference type="GO" id="GO:0046872">
    <property type="term" value="F:metal ion binding"/>
    <property type="evidence" value="ECO:0007669"/>
    <property type="project" value="InterPro"/>
</dbReference>
<dbReference type="SUPFAM" id="SSF51556">
    <property type="entry name" value="Metallo-dependent hydrolases"/>
    <property type="match status" value="1"/>
</dbReference>
<dbReference type="Proteomes" id="UP000077552">
    <property type="component" value="Unassembled WGS sequence"/>
</dbReference>
<evidence type="ECO:0000259" key="2">
    <source>
        <dbReference type="Pfam" id="PF12890"/>
    </source>
</evidence>
<feature type="domain" description="Dihydroorotase catalytic" evidence="2">
    <location>
        <begin position="57"/>
        <end position="239"/>
    </location>
</feature>
<reference evidence="3 4" key="1">
    <citation type="submission" date="2016-05" db="EMBL/GenBank/DDBJ databases">
        <title>Genome sequencing of Vitellibacter soesokkakensis RSSK-12.</title>
        <authorList>
            <person name="Thevarajoo S."/>
            <person name="Selvaratnam C."/>
            <person name="Goh K.M."/>
            <person name="Chan K.-G."/>
            <person name="Chong C.S."/>
        </authorList>
    </citation>
    <scope>NUCLEOTIDE SEQUENCE [LARGE SCALE GENOMIC DNA]</scope>
    <source>
        <strain evidence="3 4">RSSK-12</strain>
    </source>
</reference>
<dbReference type="RefSeq" id="WP_068760433.1">
    <property type="nucleotide sequence ID" value="NZ_LXIE01000001.1"/>
</dbReference>
<evidence type="ECO:0000313" key="4">
    <source>
        <dbReference type="Proteomes" id="UP000077552"/>
    </source>
</evidence>
<dbReference type="Gene3D" id="2.30.40.10">
    <property type="entry name" value="Urease, subunit C, domain 1"/>
    <property type="match status" value="1"/>
</dbReference>
<name>A0A1A9LHZ9_9FLAO</name>
<dbReference type="GO" id="GO:0004151">
    <property type="term" value="F:dihydroorotase activity"/>
    <property type="evidence" value="ECO:0007669"/>
    <property type="project" value="InterPro"/>
</dbReference>
<sequence length="418" mass="45676">MKILLKSATIVDASSKHHMKKRDVLIENGKISKIAATISSSEKVKEISLKNLHISQGWFDSSVSFGEPGFEERETVENGLKTAAHSGFTSVAVNANSFPITDSKGHIKFLKSKAEGNAVSLYPIGALTVGSKGIDLAELFDMKSEGAVSFYDYKSPIANANLLKIALQYTQNFDGLVQSFPFEKSVARNGMVNEEVTSTRLGLKGIPALSEELQIIRDLYILEYTGGKLHIPTISTKKSVELIKDAKKKGLNVTCSVSIFNLVLTDEALEDFDTNYKLLPPLRTKEDTKALLKGLKDGTIDGITSDHNPIDVEHKKTEFDHAFFGSIGLEGCFGAINTTLGIEESVKVLTGLKKTFNIPSVKIEEGNLAEFTLFNPDESWEFSEKDILSTSKNAALLGMKLKGNAYGIFANNQLVLNK</sequence>
<dbReference type="OrthoDB" id="9765462at2"/>
<dbReference type="InterPro" id="IPR024403">
    <property type="entry name" value="DHOase_cat"/>
</dbReference>
<proteinExistence type="predicted"/>
<dbReference type="GO" id="GO:0005737">
    <property type="term" value="C:cytoplasm"/>
    <property type="evidence" value="ECO:0007669"/>
    <property type="project" value="TreeGrafter"/>
</dbReference>
<dbReference type="SUPFAM" id="SSF51338">
    <property type="entry name" value="Composite domain of metallo-dependent hydrolases"/>
    <property type="match status" value="1"/>
</dbReference>
<dbReference type="InterPro" id="IPR011059">
    <property type="entry name" value="Metal-dep_hydrolase_composite"/>
</dbReference>
<dbReference type="EMBL" id="LXIE01000001">
    <property type="protein sequence ID" value="OAD92556.1"/>
    <property type="molecule type" value="Genomic_DNA"/>
</dbReference>
<dbReference type="InterPro" id="IPR004722">
    <property type="entry name" value="DHOase"/>
</dbReference>
<keyword evidence="1" id="KW-0665">Pyrimidine biosynthesis</keyword>
<evidence type="ECO:0000313" key="3">
    <source>
        <dbReference type="EMBL" id="OAD92556.1"/>
    </source>
</evidence>
<gene>
    <name evidence="3" type="ORF">A7A78_01225</name>
</gene>
<dbReference type="AlphaFoldDB" id="A0A1A9LHZ9"/>
<evidence type="ECO:0000256" key="1">
    <source>
        <dbReference type="ARBA" id="ARBA00022975"/>
    </source>
</evidence>
<comment type="caution">
    <text evidence="3">The sequence shown here is derived from an EMBL/GenBank/DDBJ whole genome shotgun (WGS) entry which is preliminary data.</text>
</comment>
<dbReference type="InterPro" id="IPR050138">
    <property type="entry name" value="DHOase/Allantoinase_Hydrolase"/>
</dbReference>
<dbReference type="STRING" id="1385699.A7A78_01225"/>
<dbReference type="CDD" id="cd01317">
    <property type="entry name" value="DHOase_IIa"/>
    <property type="match status" value="1"/>
</dbReference>
<protein>
    <submittedName>
        <fullName evidence="3">Dihydroorotase</fullName>
    </submittedName>
</protein>
<dbReference type="PANTHER" id="PTHR43668">
    <property type="entry name" value="ALLANTOINASE"/>
    <property type="match status" value="1"/>
</dbReference>
<dbReference type="PANTHER" id="PTHR43668:SF2">
    <property type="entry name" value="ALLANTOINASE"/>
    <property type="match status" value="1"/>
</dbReference>